<dbReference type="RefSeq" id="WP_175527855.1">
    <property type="nucleotide sequence ID" value="NZ_OY762534.1"/>
</dbReference>
<keyword evidence="10" id="KW-0408">Iron</keyword>
<dbReference type="EMBL" id="FOVR01000001">
    <property type="protein sequence ID" value="SFN52045.1"/>
    <property type="molecule type" value="Genomic_DNA"/>
</dbReference>
<evidence type="ECO:0000313" key="16">
    <source>
        <dbReference type="Proteomes" id="UP000199236"/>
    </source>
</evidence>
<evidence type="ECO:0000256" key="1">
    <source>
        <dbReference type="ARBA" id="ARBA00001970"/>
    </source>
</evidence>
<evidence type="ECO:0000256" key="2">
    <source>
        <dbReference type="ARBA" id="ARBA00004651"/>
    </source>
</evidence>
<keyword evidence="6 13" id="KW-0812">Transmembrane</keyword>
<dbReference type="InterPro" id="IPR052168">
    <property type="entry name" value="Cytochrome_b561_oxidase"/>
</dbReference>
<feature type="transmembrane region" description="Helical" evidence="13">
    <location>
        <begin position="12"/>
        <end position="30"/>
    </location>
</feature>
<dbReference type="GO" id="GO:0005886">
    <property type="term" value="C:plasma membrane"/>
    <property type="evidence" value="ECO:0007669"/>
    <property type="project" value="UniProtKB-SubCell"/>
</dbReference>
<feature type="domain" description="Cytochrome b561 bacterial/Ni-hydrogenase" evidence="14">
    <location>
        <begin position="9"/>
        <end position="172"/>
    </location>
</feature>
<keyword evidence="16" id="KW-1185">Reference proteome</keyword>
<dbReference type="Proteomes" id="UP000199236">
    <property type="component" value="Unassembled WGS sequence"/>
</dbReference>
<keyword evidence="9 13" id="KW-1133">Transmembrane helix</keyword>
<dbReference type="GO" id="GO:0046872">
    <property type="term" value="F:metal ion binding"/>
    <property type="evidence" value="ECO:0007669"/>
    <property type="project" value="UniProtKB-KW"/>
</dbReference>
<keyword evidence="4" id="KW-1003">Cell membrane</keyword>
<dbReference type="InterPro" id="IPR011577">
    <property type="entry name" value="Cyt_b561_bac/Ni-Hgenase"/>
</dbReference>
<evidence type="ECO:0000256" key="3">
    <source>
        <dbReference type="ARBA" id="ARBA00022448"/>
    </source>
</evidence>
<evidence type="ECO:0000256" key="7">
    <source>
        <dbReference type="ARBA" id="ARBA00022723"/>
    </source>
</evidence>
<dbReference type="Pfam" id="PF01292">
    <property type="entry name" value="Ni_hydr_CYTB"/>
    <property type="match status" value="1"/>
</dbReference>
<dbReference type="GO" id="GO:0020037">
    <property type="term" value="F:heme binding"/>
    <property type="evidence" value="ECO:0007669"/>
    <property type="project" value="TreeGrafter"/>
</dbReference>
<organism evidence="15 16">
    <name type="scientific">Cohaesibacter marisflavi</name>
    <dbReference type="NCBI Taxonomy" id="655353"/>
    <lineage>
        <taxon>Bacteria</taxon>
        <taxon>Pseudomonadati</taxon>
        <taxon>Pseudomonadota</taxon>
        <taxon>Alphaproteobacteria</taxon>
        <taxon>Hyphomicrobiales</taxon>
        <taxon>Cohaesibacteraceae</taxon>
    </lineage>
</organism>
<accession>A0A1I4ZP55</accession>
<evidence type="ECO:0000256" key="5">
    <source>
        <dbReference type="ARBA" id="ARBA00022617"/>
    </source>
</evidence>
<keyword evidence="11 13" id="KW-0472">Membrane</keyword>
<dbReference type="PANTHER" id="PTHR30529:SF7">
    <property type="entry name" value="CYTOCHROME B561 BACTERIAL_NI-HYDROGENASE DOMAIN-CONTAINING PROTEIN"/>
    <property type="match status" value="1"/>
</dbReference>
<evidence type="ECO:0000256" key="11">
    <source>
        <dbReference type="ARBA" id="ARBA00023136"/>
    </source>
</evidence>
<keyword evidence="8" id="KW-0249">Electron transport</keyword>
<dbReference type="PANTHER" id="PTHR30529">
    <property type="entry name" value="CYTOCHROME B561"/>
    <property type="match status" value="1"/>
</dbReference>
<keyword evidence="7" id="KW-0479">Metal-binding</keyword>
<protein>
    <submittedName>
        <fullName evidence="15">Cytochrome b561</fullName>
    </submittedName>
</protein>
<evidence type="ECO:0000256" key="6">
    <source>
        <dbReference type="ARBA" id="ARBA00022692"/>
    </source>
</evidence>
<evidence type="ECO:0000256" key="10">
    <source>
        <dbReference type="ARBA" id="ARBA00023004"/>
    </source>
</evidence>
<evidence type="ECO:0000256" key="8">
    <source>
        <dbReference type="ARBA" id="ARBA00022982"/>
    </source>
</evidence>
<proteinExistence type="inferred from homology"/>
<reference evidence="15 16" key="1">
    <citation type="submission" date="2016-10" db="EMBL/GenBank/DDBJ databases">
        <authorList>
            <person name="de Groot N.N."/>
        </authorList>
    </citation>
    <scope>NUCLEOTIDE SEQUENCE [LARGE SCALE GENOMIC DNA]</scope>
    <source>
        <strain evidence="15 16">CGMCC 1.9157</strain>
    </source>
</reference>
<keyword evidence="5" id="KW-0349">Heme</keyword>
<comment type="cofactor">
    <cofactor evidence="1">
        <name>heme b</name>
        <dbReference type="ChEBI" id="CHEBI:60344"/>
    </cofactor>
</comment>
<comment type="subcellular location">
    <subcellularLocation>
        <location evidence="2">Cell membrane</location>
        <topology evidence="2">Multi-pass membrane protein</topology>
    </subcellularLocation>
</comment>
<name>A0A1I4ZP55_9HYPH</name>
<dbReference type="Gene3D" id="1.20.950.20">
    <property type="entry name" value="Transmembrane di-heme cytochromes, Chain C"/>
    <property type="match status" value="1"/>
</dbReference>
<dbReference type="SUPFAM" id="SSF81342">
    <property type="entry name" value="Transmembrane di-heme cytochromes"/>
    <property type="match status" value="1"/>
</dbReference>
<feature type="transmembrane region" description="Helical" evidence="13">
    <location>
        <begin position="50"/>
        <end position="71"/>
    </location>
</feature>
<evidence type="ECO:0000313" key="15">
    <source>
        <dbReference type="EMBL" id="SFN52045.1"/>
    </source>
</evidence>
<feature type="transmembrane region" description="Helical" evidence="13">
    <location>
        <begin position="92"/>
        <end position="112"/>
    </location>
</feature>
<evidence type="ECO:0000256" key="9">
    <source>
        <dbReference type="ARBA" id="ARBA00022989"/>
    </source>
</evidence>
<evidence type="ECO:0000256" key="4">
    <source>
        <dbReference type="ARBA" id="ARBA00022475"/>
    </source>
</evidence>
<comment type="similarity">
    <text evidence="12">Belongs to the cytochrome b561 family.</text>
</comment>
<dbReference type="GO" id="GO:0009055">
    <property type="term" value="F:electron transfer activity"/>
    <property type="evidence" value="ECO:0007669"/>
    <property type="project" value="InterPro"/>
</dbReference>
<sequence>MTSNAPQKYSSAIILLHWLGALLIIGLIIVGSLMEDMTGASKMQLLSFHYYAGLATGALFLIRLVFFFINARPAADPSWPQWQAKASKAVEGLLYLLPLIMVATGMIAMSIYGLSSFVESGDYEGYQAAHRIWPMLVHSLTANLLIAALVLHVLAALYHHFVQKDHVFDRITFRKTN</sequence>
<evidence type="ECO:0000256" key="13">
    <source>
        <dbReference type="SAM" id="Phobius"/>
    </source>
</evidence>
<dbReference type="InterPro" id="IPR016174">
    <property type="entry name" value="Di-haem_cyt_TM"/>
</dbReference>
<evidence type="ECO:0000256" key="12">
    <source>
        <dbReference type="ARBA" id="ARBA00037975"/>
    </source>
</evidence>
<gene>
    <name evidence="15" type="ORF">SAMN04488056_101167</name>
</gene>
<dbReference type="AlphaFoldDB" id="A0A1I4ZP55"/>
<dbReference type="GO" id="GO:0022904">
    <property type="term" value="P:respiratory electron transport chain"/>
    <property type="evidence" value="ECO:0007669"/>
    <property type="project" value="InterPro"/>
</dbReference>
<keyword evidence="3" id="KW-0813">Transport</keyword>
<dbReference type="STRING" id="655353.SAMN04488056_101167"/>
<feature type="transmembrane region" description="Helical" evidence="13">
    <location>
        <begin position="132"/>
        <end position="158"/>
    </location>
</feature>
<evidence type="ECO:0000259" key="14">
    <source>
        <dbReference type="Pfam" id="PF01292"/>
    </source>
</evidence>